<evidence type="ECO:0000313" key="1">
    <source>
        <dbReference type="EMBL" id="CRL08629.1"/>
    </source>
</evidence>
<dbReference type="EMBL" id="CVRI01000075">
    <property type="protein sequence ID" value="CRL08629.1"/>
    <property type="molecule type" value="Genomic_DNA"/>
</dbReference>
<organism evidence="1 2">
    <name type="scientific">Clunio marinus</name>
    <dbReference type="NCBI Taxonomy" id="568069"/>
    <lineage>
        <taxon>Eukaryota</taxon>
        <taxon>Metazoa</taxon>
        <taxon>Ecdysozoa</taxon>
        <taxon>Arthropoda</taxon>
        <taxon>Hexapoda</taxon>
        <taxon>Insecta</taxon>
        <taxon>Pterygota</taxon>
        <taxon>Neoptera</taxon>
        <taxon>Endopterygota</taxon>
        <taxon>Diptera</taxon>
        <taxon>Nematocera</taxon>
        <taxon>Chironomoidea</taxon>
        <taxon>Chironomidae</taxon>
        <taxon>Clunio</taxon>
    </lineage>
</organism>
<name>A0A1J1J862_9DIPT</name>
<accession>A0A1J1J862</accession>
<proteinExistence type="predicted"/>
<dbReference type="AlphaFoldDB" id="A0A1J1J862"/>
<reference evidence="1 2" key="1">
    <citation type="submission" date="2015-04" db="EMBL/GenBank/DDBJ databases">
        <authorList>
            <person name="Syromyatnikov M.Y."/>
            <person name="Popov V.N."/>
        </authorList>
    </citation>
    <scope>NUCLEOTIDE SEQUENCE [LARGE SCALE GENOMIC DNA]</scope>
</reference>
<evidence type="ECO:0000313" key="2">
    <source>
        <dbReference type="Proteomes" id="UP000183832"/>
    </source>
</evidence>
<gene>
    <name evidence="1" type="ORF">CLUMA_CG021577</name>
</gene>
<dbReference type="Proteomes" id="UP000183832">
    <property type="component" value="Unassembled WGS sequence"/>
</dbReference>
<protein>
    <submittedName>
        <fullName evidence="1">CLUMA_CG021577, isoform A</fullName>
    </submittedName>
</protein>
<sequence>MGTKIPVTRQWNRCNKKEWREEVKWSIPHIYRLLNSHKHEQQRFFNIHSAFDGLIKLIYFKNKAVNTIASFYLMDKYKNIYLINCHSKERLHFDTIAKLSTSEIFLAVTRLLEYSHFCRDSHASSCALAKNKTISVGKMTLSIKVRCSPQILKPEFPEIVLKNLLQKKKVLFLTIKTAYFPIKIPIP</sequence>
<keyword evidence="2" id="KW-1185">Reference proteome</keyword>